<evidence type="ECO:0000256" key="1">
    <source>
        <dbReference type="SAM" id="Coils"/>
    </source>
</evidence>
<feature type="compositionally biased region" description="Acidic residues" evidence="2">
    <location>
        <begin position="367"/>
        <end position="376"/>
    </location>
</feature>
<evidence type="ECO:0000313" key="3">
    <source>
        <dbReference type="Proteomes" id="UP000492821"/>
    </source>
</evidence>
<keyword evidence="3" id="KW-1185">Reference proteome</keyword>
<dbReference type="GO" id="GO:0000796">
    <property type="term" value="C:condensin complex"/>
    <property type="evidence" value="ECO:0007669"/>
    <property type="project" value="TreeGrafter"/>
</dbReference>
<feature type="compositionally biased region" description="Low complexity" evidence="2">
    <location>
        <begin position="1628"/>
        <end position="1637"/>
    </location>
</feature>
<evidence type="ECO:0000256" key="2">
    <source>
        <dbReference type="SAM" id="MobiDB-lite"/>
    </source>
</evidence>
<feature type="compositionally biased region" description="Polar residues" evidence="2">
    <location>
        <begin position="56"/>
        <end position="65"/>
    </location>
</feature>
<sequence length="1705" mass="187128">MSTRRYSDMKAAEDAASSENLTATPGTKAVPHKKSRVSDSPRSSRTTTPRTPLGDVSNNLTNAFNDTLGGDPNASTGSSFLQSPSMAANAMNHSVKFEPLFSDMSALDDSSTERTQPGRSLFDEIKEENPESSMLGSATPLYDTLNFNDNTDDTLNYVQNDTLDFMGLGKTPEPGEPEDLDVTLEADEVQVEVNGQIVVAEMSMLKVADGSVEEVEVAAKIEVQQEAGDAGDVIDGEVKQEEGLEVAEEVVLDVKVEVSGNIEVAVETTETPIEASEVPVETSETVEASNNSEMTTDEPSEPTPTTTEVEEVPVSEAQTEATVTPDETTTSEAAKESETVEQVDVLPIETVPASESGAITASKEPETIESADEPESMDITTTKEAEPIDPAYLLPIVPVRPVENVKPEPESMDITATSLVFPSDDRPSTPTSDDFVTPKMSPVPPEATTTTNDAPQPRGLGVSAFSPDVSLSVSGLGFNMEASDHSFLTSHRPSSNNDNSTAQKILNFNNESESANSSMNQSSSQSPQINDSILSFLGHEIKAHANLDQSMAMRSVSELQQKTFQSYGEVAKLRNSNDELQKQLMEHTEIEARLKIDLEHARKDSDDWKLLYEELAAKNAKQRHHMKPIQDEALAEQLEELTTKLASEAHVKDEYRKETMTLRNTVADLTAKLQNVEQNLCEAAELKALKEEFGEVKLRLTATLETNKELDEEIRKLHGNEVNQNALIEELRKNIESKQHIDEESKKLSAKLAELGIEDVSKVLAKLDVLSKELAEKNASIDEMYTEIHNLERAKQTTNDKLEAMKEELEQAKVAAASVQFVESTPIVDTAALEAALAETNALKAQLASAQEEIATITTSRDSVVAQIEAFKAQLDNITMNTQMEQFEDISSRLNLKLDQLTDQNKDHRSKIDALRAKFAEQNHEIANLRATVAHYESAFKEQEEEADAKQGEHMATITKLKVELGAATDSLNTLSAENSKLTSVIQEANTKMAALEEARQSSEAFLVEANALLAEKSEHQTAQKARLDELEAEIAAIRTDYQKELDGAQKKLADNLECYQMLNAQIAEKDASIAELQAELTKVSNDAEAENESNVNALNKMQMELMETKEKLDEARQIEVRLEELQVEVTQKNAELADIQRQMEEVQSASVAAQTRLTELDAEVELKTAKIEELQAELDAARTQVASDANQEQVDGLTAEVAQKEAQIAAITAELDEKKAQYVELEGKTEGLEASVKSLEESLEAARAQADAATTLAERVPELETKLAEANQQLEAASAENAALKASINSVETDLATAQADFSTLKERVNELESQLAETKSLESAATTLKDRVTELESQLVEAKALESTTSALKDRVAELESALAEAKSIESAATSLKNRISELESALSAAKALESTTSTLKDRISELESQLSEARSLESAAKTDLLEQKASLDGLKAVSADLRQRVETLTNQKTDLEVSRREALAQKTEAEQQLAQIRVDLEEQYQAKETELNNAATALKAELESKAARIADLQREVTELRDQVLELETRELEQTISIPPMAPIADKIREAVAAQFNPIREELQAKVDQLINEKAELSTKMEIMQAKYARGKVVYQQLREERNNLREKLQKQAALTEASTNTDEVTTSPSTPTAADPAEIERLQARITAYKEQIGKLNDELDSTDDKMEGLMQQIFQRTVQMNELKRRLGDTDIEPVTSMEGM</sequence>
<feature type="coiled-coil region" evidence="1">
    <location>
        <begin position="638"/>
        <end position="679"/>
    </location>
</feature>
<organism evidence="3 4">
    <name type="scientific">Panagrellus redivivus</name>
    <name type="common">Microworm</name>
    <dbReference type="NCBI Taxonomy" id="6233"/>
    <lineage>
        <taxon>Eukaryota</taxon>
        <taxon>Metazoa</taxon>
        <taxon>Ecdysozoa</taxon>
        <taxon>Nematoda</taxon>
        <taxon>Chromadorea</taxon>
        <taxon>Rhabditida</taxon>
        <taxon>Tylenchina</taxon>
        <taxon>Panagrolaimomorpha</taxon>
        <taxon>Panagrolaimoidea</taxon>
        <taxon>Panagrolaimidae</taxon>
        <taxon>Panagrellus</taxon>
    </lineage>
</organism>
<feature type="region of interest" description="Disordered" evidence="2">
    <location>
        <begin position="1"/>
        <end position="79"/>
    </location>
</feature>
<dbReference type="PANTHER" id="PTHR43941:SF1">
    <property type="entry name" value="STRUCTURAL MAINTENANCE OF CHROMOSOMES PROTEIN 2"/>
    <property type="match status" value="1"/>
</dbReference>
<feature type="region of interest" description="Disordered" evidence="2">
    <location>
        <begin position="271"/>
        <end position="377"/>
    </location>
</feature>
<dbReference type="GO" id="GO:0000785">
    <property type="term" value="C:chromatin"/>
    <property type="evidence" value="ECO:0007669"/>
    <property type="project" value="TreeGrafter"/>
</dbReference>
<feature type="compositionally biased region" description="Low complexity" evidence="2">
    <location>
        <begin position="274"/>
        <end position="294"/>
    </location>
</feature>
<dbReference type="GO" id="GO:0000793">
    <property type="term" value="C:condensed chromosome"/>
    <property type="evidence" value="ECO:0007669"/>
    <property type="project" value="TreeGrafter"/>
</dbReference>
<dbReference type="GO" id="GO:0003682">
    <property type="term" value="F:chromatin binding"/>
    <property type="evidence" value="ECO:0007669"/>
    <property type="project" value="TreeGrafter"/>
</dbReference>
<feature type="compositionally biased region" description="Low complexity" evidence="2">
    <location>
        <begin position="314"/>
        <end position="332"/>
    </location>
</feature>
<feature type="region of interest" description="Disordered" evidence="2">
    <location>
        <begin position="1615"/>
        <end position="1637"/>
    </location>
</feature>
<reference evidence="3" key="1">
    <citation type="journal article" date="2013" name="Genetics">
        <title>The draft genome and transcriptome of Panagrellus redivivus are shaped by the harsh demands of a free-living lifestyle.</title>
        <authorList>
            <person name="Srinivasan J."/>
            <person name="Dillman A.R."/>
            <person name="Macchietto M.G."/>
            <person name="Heikkinen L."/>
            <person name="Lakso M."/>
            <person name="Fracchia K.M."/>
            <person name="Antoshechkin I."/>
            <person name="Mortazavi A."/>
            <person name="Wong G."/>
            <person name="Sternberg P.W."/>
        </authorList>
    </citation>
    <scope>NUCLEOTIDE SEQUENCE [LARGE SCALE GENOMIC DNA]</scope>
    <source>
        <strain evidence="3">MT8872</strain>
    </source>
</reference>
<feature type="coiled-coil region" evidence="1">
    <location>
        <begin position="884"/>
        <end position="1532"/>
    </location>
</feature>
<proteinExistence type="predicted"/>
<feature type="coiled-coil region" evidence="1">
    <location>
        <begin position="767"/>
        <end position="853"/>
    </location>
</feature>
<feature type="compositionally biased region" description="Low complexity" evidence="2">
    <location>
        <begin position="40"/>
        <end position="52"/>
    </location>
</feature>
<keyword evidence="1" id="KW-0175">Coiled coil</keyword>
<dbReference type="PANTHER" id="PTHR43941">
    <property type="entry name" value="STRUCTURAL MAINTENANCE OF CHROMOSOMES PROTEIN 2"/>
    <property type="match status" value="1"/>
</dbReference>
<dbReference type="GO" id="GO:0007076">
    <property type="term" value="P:mitotic chromosome condensation"/>
    <property type="evidence" value="ECO:0007669"/>
    <property type="project" value="TreeGrafter"/>
</dbReference>
<accession>A0A7E4UQ60</accession>
<dbReference type="WBParaSite" id="Pan_g11149.t2">
    <property type="protein sequence ID" value="Pan_g11149.t2"/>
    <property type="gene ID" value="Pan_g11149"/>
</dbReference>
<dbReference type="Proteomes" id="UP000492821">
    <property type="component" value="Unassembled WGS sequence"/>
</dbReference>
<reference evidence="4" key="2">
    <citation type="submission" date="2020-10" db="UniProtKB">
        <authorList>
            <consortium name="WormBaseParasite"/>
        </authorList>
    </citation>
    <scope>IDENTIFICATION</scope>
</reference>
<feature type="compositionally biased region" description="Basic and acidic residues" evidence="2">
    <location>
        <begin position="1"/>
        <end position="13"/>
    </location>
</feature>
<protein>
    <submittedName>
        <fullName evidence="4">TACC_C domain-containing protein</fullName>
    </submittedName>
</protein>
<feature type="coiled-coil region" evidence="1">
    <location>
        <begin position="570"/>
        <end position="597"/>
    </location>
</feature>
<evidence type="ECO:0000313" key="4">
    <source>
        <dbReference type="WBParaSite" id="Pan_g11149.t2"/>
    </source>
</evidence>
<feature type="region of interest" description="Disordered" evidence="2">
    <location>
        <begin position="420"/>
        <end position="458"/>
    </location>
</feature>
<name>A0A7E4UQ60_PANRE</name>
<dbReference type="Gene3D" id="1.10.287.1490">
    <property type="match status" value="4"/>
</dbReference>